<proteinExistence type="predicted"/>
<dbReference type="EMBL" id="JAUTXU010000125">
    <property type="protein sequence ID" value="KAK3705921.1"/>
    <property type="molecule type" value="Genomic_DNA"/>
</dbReference>
<reference evidence="1" key="1">
    <citation type="submission" date="2023-07" db="EMBL/GenBank/DDBJ databases">
        <title>Black Yeasts Isolated from many extreme environments.</title>
        <authorList>
            <person name="Coleine C."/>
            <person name="Stajich J.E."/>
            <person name="Selbmann L."/>
        </authorList>
    </citation>
    <scope>NUCLEOTIDE SEQUENCE</scope>
    <source>
        <strain evidence="1">CCFEE 5714</strain>
    </source>
</reference>
<accession>A0ACC3MY87</accession>
<evidence type="ECO:0000313" key="2">
    <source>
        <dbReference type="Proteomes" id="UP001281147"/>
    </source>
</evidence>
<gene>
    <name evidence="1" type="ORF">LTR37_013074</name>
</gene>
<name>A0ACC3MY87_9PEZI</name>
<comment type="caution">
    <text evidence="1">The sequence shown here is derived from an EMBL/GenBank/DDBJ whole genome shotgun (WGS) entry which is preliminary data.</text>
</comment>
<organism evidence="1 2">
    <name type="scientific">Vermiconidia calcicola</name>
    <dbReference type="NCBI Taxonomy" id="1690605"/>
    <lineage>
        <taxon>Eukaryota</taxon>
        <taxon>Fungi</taxon>
        <taxon>Dikarya</taxon>
        <taxon>Ascomycota</taxon>
        <taxon>Pezizomycotina</taxon>
        <taxon>Dothideomycetes</taxon>
        <taxon>Dothideomycetidae</taxon>
        <taxon>Mycosphaerellales</taxon>
        <taxon>Extremaceae</taxon>
        <taxon>Vermiconidia</taxon>
    </lineage>
</organism>
<protein>
    <submittedName>
        <fullName evidence="1">Uncharacterized protein</fullName>
    </submittedName>
</protein>
<dbReference type="Proteomes" id="UP001281147">
    <property type="component" value="Unassembled WGS sequence"/>
</dbReference>
<sequence length="189" mass="21415">MTSPSLMDDERYARELQAEIENEEHPKRSAVEGYAHFDTDPRSISEDERYARELQEELHREMGFERMLTDEHDRPLITTSPRITDAAAGFSKSARGRLQDSVMDDSNDANHVRQFTSRITTTDCARCHNPQTLSKEGLADMFNAFIASEAKSISFFHICNNCRGKTCFGCRMSLTTAVAYGNVALNNKH</sequence>
<evidence type="ECO:0000313" key="1">
    <source>
        <dbReference type="EMBL" id="KAK3705921.1"/>
    </source>
</evidence>
<keyword evidence="2" id="KW-1185">Reference proteome</keyword>